<accession>A0A9W9ER70</accession>
<proteinExistence type="predicted"/>
<dbReference type="EMBL" id="JAPMSZ010000010">
    <property type="protein sequence ID" value="KAJ5086487.1"/>
    <property type="molecule type" value="Genomic_DNA"/>
</dbReference>
<feature type="chain" id="PRO_5040835793" evidence="1">
    <location>
        <begin position="19"/>
        <end position="95"/>
    </location>
</feature>
<evidence type="ECO:0000256" key="1">
    <source>
        <dbReference type="SAM" id="SignalP"/>
    </source>
</evidence>
<dbReference type="Proteomes" id="UP001141434">
    <property type="component" value="Unassembled WGS sequence"/>
</dbReference>
<name>A0A9W9ER70_9EURO</name>
<gene>
    <name evidence="2" type="ORF">NUU61_007794</name>
</gene>
<sequence>MDFLLLLFLVFFAPLLLFIDPSVITETRPAWLAVSACLGSHLRTRLGEFSARPGLDAYGPSYLRTMASTGPSMSEQIELEDMLAEPGTHRHFEED</sequence>
<reference evidence="2" key="2">
    <citation type="journal article" date="2023" name="IMA Fungus">
        <title>Comparative genomic study of the Penicillium genus elucidates a diverse pangenome and 15 lateral gene transfer events.</title>
        <authorList>
            <person name="Petersen C."/>
            <person name="Sorensen T."/>
            <person name="Nielsen M.R."/>
            <person name="Sondergaard T.E."/>
            <person name="Sorensen J.L."/>
            <person name="Fitzpatrick D.A."/>
            <person name="Frisvad J.C."/>
            <person name="Nielsen K.L."/>
        </authorList>
    </citation>
    <scope>NUCLEOTIDE SEQUENCE</scope>
    <source>
        <strain evidence="2">IBT 34128</strain>
    </source>
</reference>
<protein>
    <submittedName>
        <fullName evidence="2">Uncharacterized protein</fullName>
    </submittedName>
</protein>
<feature type="signal peptide" evidence="1">
    <location>
        <begin position="1"/>
        <end position="18"/>
    </location>
</feature>
<comment type="caution">
    <text evidence="2">The sequence shown here is derived from an EMBL/GenBank/DDBJ whole genome shotgun (WGS) entry which is preliminary data.</text>
</comment>
<dbReference type="AlphaFoldDB" id="A0A9W9ER70"/>
<organism evidence="2 3">
    <name type="scientific">Penicillium alfredii</name>
    <dbReference type="NCBI Taxonomy" id="1506179"/>
    <lineage>
        <taxon>Eukaryota</taxon>
        <taxon>Fungi</taxon>
        <taxon>Dikarya</taxon>
        <taxon>Ascomycota</taxon>
        <taxon>Pezizomycotina</taxon>
        <taxon>Eurotiomycetes</taxon>
        <taxon>Eurotiomycetidae</taxon>
        <taxon>Eurotiales</taxon>
        <taxon>Aspergillaceae</taxon>
        <taxon>Penicillium</taxon>
    </lineage>
</organism>
<keyword evidence="3" id="KW-1185">Reference proteome</keyword>
<evidence type="ECO:0000313" key="3">
    <source>
        <dbReference type="Proteomes" id="UP001141434"/>
    </source>
</evidence>
<evidence type="ECO:0000313" key="2">
    <source>
        <dbReference type="EMBL" id="KAJ5086487.1"/>
    </source>
</evidence>
<reference evidence="2" key="1">
    <citation type="submission" date="2022-11" db="EMBL/GenBank/DDBJ databases">
        <authorList>
            <person name="Petersen C."/>
        </authorList>
    </citation>
    <scope>NUCLEOTIDE SEQUENCE</scope>
    <source>
        <strain evidence="2">IBT 34128</strain>
    </source>
</reference>
<dbReference type="OrthoDB" id="5391288at2759"/>
<dbReference type="RefSeq" id="XP_056508612.1">
    <property type="nucleotide sequence ID" value="XM_056658319.1"/>
</dbReference>
<dbReference type="GeneID" id="81397488"/>
<keyword evidence="1" id="KW-0732">Signal</keyword>